<dbReference type="PANTHER" id="PTHR43827:SF3">
    <property type="entry name" value="NADP-DEPENDENT OXIDOREDUCTASE DOMAIN-CONTAINING PROTEIN"/>
    <property type="match status" value="1"/>
</dbReference>
<comment type="caution">
    <text evidence="8">The sequence shown here is derived from an EMBL/GenBank/DDBJ whole genome shotgun (WGS) entry which is preliminary data.</text>
</comment>
<name>A0AA43TUZ1_9LECA</name>
<dbReference type="AlphaFoldDB" id="A0AA43TUZ1"/>
<dbReference type="Proteomes" id="UP001161017">
    <property type="component" value="Unassembled WGS sequence"/>
</dbReference>
<dbReference type="SUPFAM" id="SSF51430">
    <property type="entry name" value="NAD(P)-linked oxidoreductase"/>
    <property type="match status" value="1"/>
</dbReference>
<evidence type="ECO:0000259" key="7">
    <source>
        <dbReference type="Pfam" id="PF00248"/>
    </source>
</evidence>
<evidence type="ECO:0000313" key="9">
    <source>
        <dbReference type="Proteomes" id="UP001161017"/>
    </source>
</evidence>
<dbReference type="EMBL" id="JAPUFD010000019">
    <property type="protein sequence ID" value="MDI1492571.1"/>
    <property type="molecule type" value="Genomic_DNA"/>
</dbReference>
<dbReference type="Gene3D" id="3.20.20.100">
    <property type="entry name" value="NADP-dependent oxidoreductase domain"/>
    <property type="match status" value="1"/>
</dbReference>
<accession>A0AA43TUZ1</accession>
<comment type="similarity">
    <text evidence="1">Belongs to the aldo/keto reductase family.</text>
</comment>
<dbReference type="InterPro" id="IPR018170">
    <property type="entry name" value="Aldo/ket_reductase_CS"/>
</dbReference>
<dbReference type="PIRSF" id="PIRSF000097">
    <property type="entry name" value="AKR"/>
    <property type="match status" value="1"/>
</dbReference>
<evidence type="ECO:0000313" key="8">
    <source>
        <dbReference type="EMBL" id="MDI1492571.1"/>
    </source>
</evidence>
<dbReference type="CDD" id="cd19071">
    <property type="entry name" value="AKR_AKR1-5-like"/>
    <property type="match status" value="1"/>
</dbReference>
<feature type="domain" description="NADP-dependent oxidoreductase" evidence="7">
    <location>
        <begin position="16"/>
        <end position="264"/>
    </location>
</feature>
<proteinExistence type="inferred from homology"/>
<keyword evidence="3" id="KW-0560">Oxidoreductase</keyword>
<dbReference type="Pfam" id="PF00248">
    <property type="entry name" value="Aldo_ket_red"/>
    <property type="match status" value="1"/>
</dbReference>
<dbReference type="InterPro" id="IPR020471">
    <property type="entry name" value="AKR"/>
</dbReference>
<feature type="active site" description="Proton donor" evidence="4">
    <location>
        <position position="52"/>
    </location>
</feature>
<evidence type="ECO:0000256" key="2">
    <source>
        <dbReference type="ARBA" id="ARBA00022857"/>
    </source>
</evidence>
<feature type="binding site" evidence="5">
    <location>
        <position position="110"/>
    </location>
    <ligand>
        <name>substrate</name>
    </ligand>
</feature>
<evidence type="ECO:0000256" key="3">
    <source>
        <dbReference type="ARBA" id="ARBA00023002"/>
    </source>
</evidence>
<dbReference type="InterPro" id="IPR023210">
    <property type="entry name" value="NADP_OxRdtase_dom"/>
</dbReference>
<evidence type="ECO:0000256" key="4">
    <source>
        <dbReference type="PIRSR" id="PIRSR000097-1"/>
    </source>
</evidence>
<dbReference type="PRINTS" id="PR00069">
    <property type="entry name" value="ALDKETRDTASE"/>
</dbReference>
<dbReference type="GO" id="GO:0016616">
    <property type="term" value="F:oxidoreductase activity, acting on the CH-OH group of donors, NAD or NADP as acceptor"/>
    <property type="evidence" value="ECO:0007669"/>
    <property type="project" value="UniProtKB-ARBA"/>
</dbReference>
<reference evidence="8" key="1">
    <citation type="journal article" date="2023" name="Genome Biol. Evol.">
        <title>First Whole Genome Sequence and Flow Cytometry Genome Size Data for the Lichen-Forming Fungus Ramalina farinacea (Ascomycota).</title>
        <authorList>
            <person name="Llewellyn T."/>
            <person name="Mian S."/>
            <person name="Hill R."/>
            <person name="Leitch I.J."/>
            <person name="Gaya E."/>
        </authorList>
    </citation>
    <scope>NUCLEOTIDE SEQUENCE</scope>
    <source>
        <strain evidence="8">LIQ254RAFAR</strain>
    </source>
</reference>
<evidence type="ECO:0000256" key="1">
    <source>
        <dbReference type="ARBA" id="ARBA00007905"/>
    </source>
</evidence>
<organism evidence="8 9">
    <name type="scientific">Ramalina farinacea</name>
    <dbReference type="NCBI Taxonomy" id="258253"/>
    <lineage>
        <taxon>Eukaryota</taxon>
        <taxon>Fungi</taxon>
        <taxon>Dikarya</taxon>
        <taxon>Ascomycota</taxon>
        <taxon>Pezizomycotina</taxon>
        <taxon>Lecanoromycetes</taxon>
        <taxon>OSLEUM clade</taxon>
        <taxon>Lecanoromycetidae</taxon>
        <taxon>Lecanorales</taxon>
        <taxon>Lecanorineae</taxon>
        <taxon>Ramalinaceae</taxon>
        <taxon>Ramalina</taxon>
    </lineage>
</organism>
<evidence type="ECO:0000256" key="5">
    <source>
        <dbReference type="PIRSR" id="PIRSR000097-2"/>
    </source>
</evidence>
<protein>
    <recommendedName>
        <fullName evidence="7">NADP-dependent oxidoreductase domain-containing protein</fullName>
    </recommendedName>
</protein>
<dbReference type="InterPro" id="IPR036812">
    <property type="entry name" value="NAD(P)_OxRdtase_dom_sf"/>
</dbReference>
<dbReference type="PROSITE" id="PS00798">
    <property type="entry name" value="ALDOKETO_REDUCTASE_1"/>
    <property type="match status" value="1"/>
</dbReference>
<dbReference type="PROSITE" id="PS00062">
    <property type="entry name" value="ALDOKETO_REDUCTASE_2"/>
    <property type="match status" value="1"/>
</dbReference>
<gene>
    <name evidence="8" type="ORF">OHK93_003785</name>
</gene>
<dbReference type="PANTHER" id="PTHR43827">
    <property type="entry name" value="2,5-DIKETO-D-GLUCONIC ACID REDUCTASE"/>
    <property type="match status" value="1"/>
</dbReference>
<dbReference type="FunFam" id="3.20.20.100:FF:000015">
    <property type="entry name" value="Oxidoreductase, aldo/keto reductase family"/>
    <property type="match status" value="1"/>
</dbReference>
<sequence>MSPLGIGTTVTLNNGTTIPQLGLGVFNSSTCKDACLKAFDDGYRHIDTAQLYDNEEEVGNALKSSSLPRSSIYVTSKVWDPQHTRKDAYKAVVDSLKRLQTDYMDLYLVHNPKSGPSGRHQAWLGLQDAVAEGKIKSIGVSNFTPAHIDALMKSEGVKIKPVINQIELHPWNQQKEISSYCKKENIAVQAYSPLTQGKKLGDPVIREIAGKHGKSPAQVVIRWVLQQGVVAIPKSENPNRIKENIDIYDFELDENDLLRISKLDQGMKGNIGAWNPFAYE</sequence>
<keyword evidence="2" id="KW-0521">NADP</keyword>
<evidence type="ECO:0000256" key="6">
    <source>
        <dbReference type="PIRSR" id="PIRSR000097-3"/>
    </source>
</evidence>
<keyword evidence="9" id="KW-1185">Reference proteome</keyword>
<feature type="site" description="Lowers pKa of active site Tyr" evidence="6">
    <location>
        <position position="77"/>
    </location>
</feature>